<keyword evidence="3" id="KW-1185">Reference proteome</keyword>
<feature type="compositionally biased region" description="Pro residues" evidence="1">
    <location>
        <begin position="37"/>
        <end position="55"/>
    </location>
</feature>
<dbReference type="Proteomes" id="UP000701801">
    <property type="component" value="Unassembled WGS sequence"/>
</dbReference>
<feature type="compositionally biased region" description="Low complexity" evidence="1">
    <location>
        <begin position="56"/>
        <end position="66"/>
    </location>
</feature>
<reference evidence="2" key="1">
    <citation type="submission" date="2021-07" db="EMBL/GenBank/DDBJ databases">
        <authorList>
            <person name="Durling M."/>
        </authorList>
    </citation>
    <scope>NUCLEOTIDE SEQUENCE</scope>
</reference>
<gene>
    <name evidence="2" type="ORF">HYALB_00004858</name>
</gene>
<protein>
    <submittedName>
        <fullName evidence="2">Uncharacterized protein</fullName>
    </submittedName>
</protein>
<proteinExistence type="predicted"/>
<sequence length="163" mass="18327">MSPEKRSRRPFSPPKEKLFSAKRKRSSVSQKKSPSPQRTPSPKPPSTVPPTPPLSPTVSEPAVNVVPPDPPVPTNLSALARKYGIVHVDTSDEMYMKYLYNRGKSDPVFIVNSSSKPEEEFHYREIEHYQKIIFNGFTANELLEVGAYPVLGQEEIPIEDPIQ</sequence>
<accession>A0A9N9QC50</accession>
<name>A0A9N9QC50_9HELO</name>
<comment type="caution">
    <text evidence="2">The sequence shown here is derived from an EMBL/GenBank/DDBJ whole genome shotgun (WGS) entry which is preliminary data.</text>
</comment>
<dbReference type="EMBL" id="CAJVRM010000551">
    <property type="protein sequence ID" value="CAG8981991.1"/>
    <property type="molecule type" value="Genomic_DNA"/>
</dbReference>
<evidence type="ECO:0000256" key="1">
    <source>
        <dbReference type="SAM" id="MobiDB-lite"/>
    </source>
</evidence>
<organism evidence="2 3">
    <name type="scientific">Hymenoscyphus albidus</name>
    <dbReference type="NCBI Taxonomy" id="595503"/>
    <lineage>
        <taxon>Eukaryota</taxon>
        <taxon>Fungi</taxon>
        <taxon>Dikarya</taxon>
        <taxon>Ascomycota</taxon>
        <taxon>Pezizomycotina</taxon>
        <taxon>Leotiomycetes</taxon>
        <taxon>Helotiales</taxon>
        <taxon>Helotiaceae</taxon>
        <taxon>Hymenoscyphus</taxon>
    </lineage>
</organism>
<evidence type="ECO:0000313" key="2">
    <source>
        <dbReference type="EMBL" id="CAG8981991.1"/>
    </source>
</evidence>
<evidence type="ECO:0000313" key="3">
    <source>
        <dbReference type="Proteomes" id="UP000701801"/>
    </source>
</evidence>
<dbReference type="AlphaFoldDB" id="A0A9N9QC50"/>
<feature type="compositionally biased region" description="Low complexity" evidence="1">
    <location>
        <begin position="27"/>
        <end position="36"/>
    </location>
</feature>
<feature type="region of interest" description="Disordered" evidence="1">
    <location>
        <begin position="1"/>
        <end position="72"/>
    </location>
</feature>